<dbReference type="EMBL" id="SMMG02000007">
    <property type="protein sequence ID" value="KAA3467352.1"/>
    <property type="molecule type" value="Genomic_DNA"/>
</dbReference>
<organism evidence="1 2">
    <name type="scientific">Gossypium australe</name>
    <dbReference type="NCBI Taxonomy" id="47621"/>
    <lineage>
        <taxon>Eukaryota</taxon>
        <taxon>Viridiplantae</taxon>
        <taxon>Streptophyta</taxon>
        <taxon>Embryophyta</taxon>
        <taxon>Tracheophyta</taxon>
        <taxon>Spermatophyta</taxon>
        <taxon>Magnoliopsida</taxon>
        <taxon>eudicotyledons</taxon>
        <taxon>Gunneridae</taxon>
        <taxon>Pentapetalae</taxon>
        <taxon>rosids</taxon>
        <taxon>malvids</taxon>
        <taxon>Malvales</taxon>
        <taxon>Malvaceae</taxon>
        <taxon>Malvoideae</taxon>
        <taxon>Gossypium</taxon>
    </lineage>
</organism>
<accession>A0A5B6VE18</accession>
<gene>
    <name evidence="1" type="ORF">EPI10_002373</name>
</gene>
<keyword evidence="2" id="KW-1185">Reference proteome</keyword>
<proteinExistence type="predicted"/>
<reference evidence="2" key="1">
    <citation type="journal article" date="2019" name="Plant Biotechnol. J.">
        <title>Genome sequencing of the Australian wild diploid species Gossypium australe highlights disease resistance and delayed gland morphogenesis.</title>
        <authorList>
            <person name="Cai Y."/>
            <person name="Cai X."/>
            <person name="Wang Q."/>
            <person name="Wang P."/>
            <person name="Zhang Y."/>
            <person name="Cai C."/>
            <person name="Xu Y."/>
            <person name="Wang K."/>
            <person name="Zhou Z."/>
            <person name="Wang C."/>
            <person name="Geng S."/>
            <person name="Li B."/>
            <person name="Dong Q."/>
            <person name="Hou Y."/>
            <person name="Wang H."/>
            <person name="Ai P."/>
            <person name="Liu Z."/>
            <person name="Yi F."/>
            <person name="Sun M."/>
            <person name="An G."/>
            <person name="Cheng J."/>
            <person name="Zhang Y."/>
            <person name="Shi Q."/>
            <person name="Xie Y."/>
            <person name="Shi X."/>
            <person name="Chang Y."/>
            <person name="Huang F."/>
            <person name="Chen Y."/>
            <person name="Hong S."/>
            <person name="Mi L."/>
            <person name="Sun Q."/>
            <person name="Zhang L."/>
            <person name="Zhou B."/>
            <person name="Peng R."/>
            <person name="Zhang X."/>
            <person name="Liu F."/>
        </authorList>
    </citation>
    <scope>NUCLEOTIDE SEQUENCE [LARGE SCALE GENOMIC DNA]</scope>
    <source>
        <strain evidence="2">cv. PA1801</strain>
    </source>
</reference>
<evidence type="ECO:0000313" key="1">
    <source>
        <dbReference type="EMBL" id="KAA3467352.1"/>
    </source>
</evidence>
<dbReference type="AlphaFoldDB" id="A0A5B6VE18"/>
<dbReference type="Proteomes" id="UP000325315">
    <property type="component" value="Unassembled WGS sequence"/>
</dbReference>
<protein>
    <submittedName>
        <fullName evidence="1">Uncharacterized protein</fullName>
    </submittedName>
</protein>
<sequence>MDKSNPVQVPLVPRFKLSKDEDGVKVLVCPPQKLNLLMQHHVHVKHYGYKRCWRNWIRIMKN</sequence>
<evidence type="ECO:0000313" key="2">
    <source>
        <dbReference type="Proteomes" id="UP000325315"/>
    </source>
</evidence>
<comment type="caution">
    <text evidence="1">The sequence shown here is derived from an EMBL/GenBank/DDBJ whole genome shotgun (WGS) entry which is preliminary data.</text>
</comment>
<name>A0A5B6VE18_9ROSI</name>